<evidence type="ECO:0000259" key="3">
    <source>
        <dbReference type="PROSITE" id="PS50994"/>
    </source>
</evidence>
<dbReference type="EMBL" id="JABXBU010000012">
    <property type="protein sequence ID" value="KAF8789732.1"/>
    <property type="molecule type" value="Genomic_DNA"/>
</dbReference>
<dbReference type="AlphaFoldDB" id="A0A8T0FH52"/>
<comment type="caution">
    <text evidence="4">The sequence shown here is derived from an EMBL/GenBank/DDBJ whole genome shotgun (WGS) entry which is preliminary data.</text>
</comment>
<organism evidence="4 5">
    <name type="scientific">Argiope bruennichi</name>
    <name type="common">Wasp spider</name>
    <name type="synonym">Aranea bruennichi</name>
    <dbReference type="NCBI Taxonomy" id="94029"/>
    <lineage>
        <taxon>Eukaryota</taxon>
        <taxon>Metazoa</taxon>
        <taxon>Ecdysozoa</taxon>
        <taxon>Arthropoda</taxon>
        <taxon>Chelicerata</taxon>
        <taxon>Arachnida</taxon>
        <taxon>Araneae</taxon>
        <taxon>Araneomorphae</taxon>
        <taxon>Entelegynae</taxon>
        <taxon>Araneoidea</taxon>
        <taxon>Araneidae</taxon>
        <taxon>Argiope</taxon>
    </lineage>
</organism>
<evidence type="ECO:0000256" key="1">
    <source>
        <dbReference type="SAM" id="Coils"/>
    </source>
</evidence>
<dbReference type="InterPro" id="IPR012337">
    <property type="entry name" value="RNaseH-like_sf"/>
</dbReference>
<dbReference type="Proteomes" id="UP000807504">
    <property type="component" value="Unassembled WGS sequence"/>
</dbReference>
<evidence type="ECO:0000313" key="4">
    <source>
        <dbReference type="EMBL" id="KAF8789732.1"/>
    </source>
</evidence>
<proteinExistence type="predicted"/>
<sequence length="734" mass="83891">METFGVAPLARYLLCSLALRRGDGWLHVPDLLDLFEKSSGGSPSLRNKEVDVTIDRLKPAYLLPQENPEEQLATPTCVKITPAPQPAKIQTKKTVSQPDLKLALRQSRIDLQMSIILTDDIPVTSPVRRLASIEKQVAKQIEEWLAQGIIEKNYSDYARLCQTQNLEQLKEEYFISAENSKLQGLEDSVEELEEQCKRLERKQYFEDHKEMVDYLMKILKEDSDSEDIEDDLQFPEYDADLSDENLEQENHSSDSEITASDDEITENNSDENCYTGKDKITKWEKEEIVKTSKTKNKNIIKKLPGLTAYAKGTASEIDAFLKLIDLSMIDEEKQLKQMKLDSFLTEKNQSGKGAKRDSLPEEIDEVWFEILRKKFCTLRSYFQREDKRARLPSGSAALDIAVPEGHNICWIARFGIPDILTTDRGSQFESELFQTFTQFLGSQRIRTISYHPASNGMVERFLRQLKDAVRCYCLSTPRWTSILSMVMLSIRASLKENLSVSPAELLYGEPLRLPSEFFRSCKTSPAIPEFIRQLKTKIQSFQPVPASNHARHKKIVELNMDSNSDCDELILSSEDEYSTSESESDDDSLNAARCWCSIDLQAPSPTPPNFQFTSTPGISSSAKKILGDSDDLTMFFSIFFDNTVMSFIMEETNGYAEDFFNKYGYKRVTSIFWFTFTSRYNAKICGSMIRFRENPIAFTADIKQGFHQIEINEEDRDATRFFGEQAQMALKGTI</sequence>
<dbReference type="PANTHER" id="PTHR38681">
    <property type="entry name" value="RETROVIRUS-RELATED POL POLYPROTEIN FROM TRANSPOSON 412-LIKE PROTEIN-RELATED"/>
    <property type="match status" value="1"/>
</dbReference>
<name>A0A8T0FH52_ARGBR</name>
<evidence type="ECO:0000313" key="5">
    <source>
        <dbReference type="Proteomes" id="UP000807504"/>
    </source>
</evidence>
<accession>A0A8T0FH52</accession>
<dbReference type="GO" id="GO:0003676">
    <property type="term" value="F:nucleic acid binding"/>
    <property type="evidence" value="ECO:0007669"/>
    <property type="project" value="InterPro"/>
</dbReference>
<reference evidence="4" key="2">
    <citation type="submission" date="2020-06" db="EMBL/GenBank/DDBJ databases">
        <authorList>
            <person name="Sheffer M."/>
        </authorList>
    </citation>
    <scope>NUCLEOTIDE SEQUENCE</scope>
</reference>
<keyword evidence="5" id="KW-1185">Reference proteome</keyword>
<dbReference type="SUPFAM" id="SSF53098">
    <property type="entry name" value="Ribonuclease H-like"/>
    <property type="match status" value="1"/>
</dbReference>
<keyword evidence="1" id="KW-0175">Coiled coil</keyword>
<dbReference type="GO" id="GO:0015074">
    <property type="term" value="P:DNA integration"/>
    <property type="evidence" value="ECO:0007669"/>
    <property type="project" value="InterPro"/>
</dbReference>
<feature type="coiled-coil region" evidence="1">
    <location>
        <begin position="175"/>
        <end position="209"/>
    </location>
</feature>
<dbReference type="Gene3D" id="3.30.420.10">
    <property type="entry name" value="Ribonuclease H-like superfamily/Ribonuclease H"/>
    <property type="match status" value="1"/>
</dbReference>
<evidence type="ECO:0000256" key="2">
    <source>
        <dbReference type="SAM" id="MobiDB-lite"/>
    </source>
</evidence>
<reference evidence="4" key="1">
    <citation type="journal article" date="2020" name="bioRxiv">
        <title>Chromosome-level reference genome of the European wasp spider Argiope bruennichi: a resource for studies on range expansion and evolutionary adaptation.</title>
        <authorList>
            <person name="Sheffer M.M."/>
            <person name="Hoppe A."/>
            <person name="Krehenwinkel H."/>
            <person name="Uhl G."/>
            <person name="Kuss A.W."/>
            <person name="Jensen L."/>
            <person name="Jensen C."/>
            <person name="Gillespie R.G."/>
            <person name="Hoff K.J."/>
            <person name="Prost S."/>
        </authorList>
    </citation>
    <scope>NUCLEOTIDE SEQUENCE</scope>
</reference>
<dbReference type="PANTHER" id="PTHR38681:SF1">
    <property type="entry name" value="RETROVIRUS-RELATED POL POLYPROTEIN FROM TRANSPOSON 412-LIKE PROTEIN"/>
    <property type="match status" value="1"/>
</dbReference>
<gene>
    <name evidence="4" type="ORF">HNY73_007651</name>
</gene>
<feature type="region of interest" description="Disordered" evidence="2">
    <location>
        <begin position="245"/>
        <end position="272"/>
    </location>
</feature>
<dbReference type="InterPro" id="IPR001584">
    <property type="entry name" value="Integrase_cat-core"/>
</dbReference>
<dbReference type="InterPro" id="IPR036397">
    <property type="entry name" value="RNaseH_sf"/>
</dbReference>
<dbReference type="PROSITE" id="PS50994">
    <property type="entry name" value="INTEGRASE"/>
    <property type="match status" value="1"/>
</dbReference>
<feature type="compositionally biased region" description="Acidic residues" evidence="2">
    <location>
        <begin position="259"/>
        <end position="269"/>
    </location>
</feature>
<feature type="domain" description="Integrase catalytic" evidence="3">
    <location>
        <begin position="415"/>
        <end position="510"/>
    </location>
</feature>
<protein>
    <submittedName>
        <fullName evidence="4">Gag-Pol polyprotein like</fullName>
    </submittedName>
</protein>